<feature type="region of interest" description="Disordered" evidence="7">
    <location>
        <begin position="23"/>
        <end position="50"/>
    </location>
</feature>
<dbReference type="RefSeq" id="WP_377184600.1">
    <property type="nucleotide sequence ID" value="NZ_JBHUOG010000002.1"/>
</dbReference>
<proteinExistence type="inferred from homology"/>
<dbReference type="PROSITE" id="PS00138">
    <property type="entry name" value="SUBTILASE_SER"/>
    <property type="match status" value="1"/>
</dbReference>
<dbReference type="PROSITE" id="PS51892">
    <property type="entry name" value="SUBTILASE"/>
    <property type="match status" value="1"/>
</dbReference>
<dbReference type="Gene3D" id="3.40.50.200">
    <property type="entry name" value="Peptidase S8/S53 domain"/>
    <property type="match status" value="1"/>
</dbReference>
<feature type="active site" description="Charge relay system" evidence="5">
    <location>
        <position position="270"/>
    </location>
</feature>
<gene>
    <name evidence="10" type="ORF">ACFS27_15635</name>
</gene>
<dbReference type="Proteomes" id="UP001597479">
    <property type="component" value="Unassembled WGS sequence"/>
</dbReference>
<dbReference type="PROSITE" id="PS00136">
    <property type="entry name" value="SUBTILASE_ASP"/>
    <property type="match status" value="1"/>
</dbReference>
<evidence type="ECO:0000256" key="5">
    <source>
        <dbReference type="PROSITE-ProRule" id="PRU01240"/>
    </source>
</evidence>
<dbReference type="EMBL" id="JBHUOG010000002">
    <property type="protein sequence ID" value="MFD2794991.1"/>
    <property type="molecule type" value="Genomic_DNA"/>
</dbReference>
<dbReference type="PANTHER" id="PTHR43806:SF65">
    <property type="entry name" value="SERINE PROTEASE APRX"/>
    <property type="match status" value="1"/>
</dbReference>
<evidence type="ECO:0000256" key="3">
    <source>
        <dbReference type="ARBA" id="ARBA00022801"/>
    </source>
</evidence>
<dbReference type="InterPro" id="IPR023827">
    <property type="entry name" value="Peptidase_S8_Asp-AS"/>
</dbReference>
<dbReference type="InterPro" id="IPR022398">
    <property type="entry name" value="Peptidase_S8_His-AS"/>
</dbReference>
<evidence type="ECO:0000256" key="8">
    <source>
        <dbReference type="SAM" id="SignalP"/>
    </source>
</evidence>
<dbReference type="PRINTS" id="PR00723">
    <property type="entry name" value="SUBTILISIN"/>
</dbReference>
<keyword evidence="3 5" id="KW-0378">Hydrolase</keyword>
<feature type="active site" description="Charge relay system" evidence="5">
    <location>
        <position position="445"/>
    </location>
</feature>
<feature type="chain" id="PRO_5045065143" evidence="8">
    <location>
        <begin position="22"/>
        <end position="1099"/>
    </location>
</feature>
<protein>
    <submittedName>
        <fullName evidence="10">S8 family serine peptidase</fullName>
    </submittedName>
</protein>
<comment type="caution">
    <text evidence="10">The sequence shown here is derived from an EMBL/GenBank/DDBJ whole genome shotgun (WGS) entry which is preliminary data.</text>
</comment>
<name>A0ABW5VVD4_9MICO</name>
<dbReference type="PANTHER" id="PTHR43806">
    <property type="entry name" value="PEPTIDASE S8"/>
    <property type="match status" value="1"/>
</dbReference>
<dbReference type="InterPro" id="IPR036852">
    <property type="entry name" value="Peptidase_S8/S53_dom_sf"/>
</dbReference>
<feature type="signal peptide" evidence="8">
    <location>
        <begin position="1"/>
        <end position="21"/>
    </location>
</feature>
<reference evidence="11" key="1">
    <citation type="journal article" date="2019" name="Int. J. Syst. Evol. Microbiol.">
        <title>The Global Catalogue of Microorganisms (GCM) 10K type strain sequencing project: providing services to taxonomists for standard genome sequencing and annotation.</title>
        <authorList>
            <consortium name="The Broad Institute Genomics Platform"/>
            <consortium name="The Broad Institute Genome Sequencing Center for Infectious Disease"/>
            <person name="Wu L."/>
            <person name="Ma J."/>
        </authorList>
    </citation>
    <scope>NUCLEOTIDE SEQUENCE [LARGE SCALE GENOMIC DNA]</scope>
    <source>
        <strain evidence="11">CCM 7044</strain>
    </source>
</reference>
<dbReference type="InterPro" id="IPR023828">
    <property type="entry name" value="Peptidase_S8_Ser-AS"/>
</dbReference>
<feature type="compositionally biased region" description="Polar residues" evidence="7">
    <location>
        <begin position="31"/>
        <end position="47"/>
    </location>
</feature>
<keyword evidence="8" id="KW-0732">Signal</keyword>
<evidence type="ECO:0000256" key="6">
    <source>
        <dbReference type="RuleBase" id="RU003355"/>
    </source>
</evidence>
<dbReference type="InterPro" id="IPR050131">
    <property type="entry name" value="Peptidase_S8_subtilisin-like"/>
</dbReference>
<keyword evidence="11" id="KW-1185">Reference proteome</keyword>
<organism evidence="10 11">
    <name type="scientific">Promicromonospora vindobonensis</name>
    <dbReference type="NCBI Taxonomy" id="195748"/>
    <lineage>
        <taxon>Bacteria</taxon>
        <taxon>Bacillati</taxon>
        <taxon>Actinomycetota</taxon>
        <taxon>Actinomycetes</taxon>
        <taxon>Micrococcales</taxon>
        <taxon>Promicromonosporaceae</taxon>
        <taxon>Promicromonospora</taxon>
    </lineage>
</organism>
<keyword evidence="4 5" id="KW-0720">Serine protease</keyword>
<dbReference type="SUPFAM" id="SSF52743">
    <property type="entry name" value="Subtilisin-like"/>
    <property type="match status" value="1"/>
</dbReference>
<evidence type="ECO:0000256" key="2">
    <source>
        <dbReference type="ARBA" id="ARBA00022670"/>
    </source>
</evidence>
<feature type="domain" description="Peptidase S8/S53" evidence="9">
    <location>
        <begin position="229"/>
        <end position="486"/>
    </location>
</feature>
<evidence type="ECO:0000256" key="7">
    <source>
        <dbReference type="SAM" id="MobiDB-lite"/>
    </source>
</evidence>
<evidence type="ECO:0000313" key="11">
    <source>
        <dbReference type="Proteomes" id="UP001597479"/>
    </source>
</evidence>
<dbReference type="PROSITE" id="PS00137">
    <property type="entry name" value="SUBTILASE_HIS"/>
    <property type="match status" value="1"/>
</dbReference>
<sequence length="1099" mass="111712">MRTRAIVAAALAVAVTTGAGALTGTLASPDGQGSTVGRSAPASSTGDPVTVTLLTGDRVTVTPMTDGHRSTTIHPAEGRSGIAFLQQTDEDRLLVIPSDIAPLVGTSLDEALFDVAGLAATGEDRDTVRVIVQQGGGLTALATATEWQAAGLTPDRRLESVGAVADDVDASQGAKLLGTLRAQDGNEGARTADTPVIDRVWLDAPAEALDADSAPQIGAPQAWDSGATGKGVRIAILDTGIDPTHPDLDENVVATKDFSGTGSVVDGTGHGTHVASIAAGSGDASEGENRGMAPDADLMVGKVLDDQSVGTMSAVIEGMEWAAAQGADVVNLSLGFMNASDGTDPASVAVDVLTKQHGTLFVVAAGNSGDHETISSPGTASSALTVGAVDDADQVTGFSSRGPRADGAIKPDIAAPGDDIVAARANGTALGTVVDAHHVADGGTSMAAPHVAGAAAALLQMRPELTATQARSVLMGSSDTTGGTVWEEGAGRVFVPRALDQELLASPASVSFGEFEPPYKGALSKTVTYRNTAARKVVLDLALSATGPDGDPVEAASLSKDRVTVPANGTASVKVSVAKATGALGRYSGAVVATGAGGTSVRTPVGWDKQPETFDLTVKQVGRDGEPFDESAYLGVIDSADHTRFQQSFPVEGTDAAETTFEVPAGTYFVGSVMMGLADDLTVDQVVESYASQVAVADDTTVTLDAREALPVSFDVPRAAERTALVLDGTHTDEEGRAFATGISEVAGADVYVTATDPVTVGTFDHVTRARLAEPVAGAAPPSYTYDLAFRQAPVTTGAFGVEPADLATFTTTFADPARDVTAALSWSGRPGGRDTAAGLSSPVAPGTRTEYVNAADVRWTRSILYSATDGTPVGQFGTDELSLEPGSSTATTVGSAPHSPAGYRGLAGDQLDILTDWSDSAGSLGSDWGLDDVHLVVRQDGQVVADENTGWATVTVPPSGAGYEVTFDGARGSDRWYTGAVVSGGWSFRAEPGPAPYTRHDLLDLRYDVAGIGLQGRAPRTTQVTVHAVGGDGASVTDLSWSADGGATWTKATLTDGVATVDAPEGASTVSLRATASNTAGETATETVKDAYLVRQAP</sequence>
<dbReference type="InterPro" id="IPR000209">
    <property type="entry name" value="Peptidase_S8/S53_dom"/>
</dbReference>
<accession>A0ABW5VVD4</accession>
<evidence type="ECO:0000313" key="10">
    <source>
        <dbReference type="EMBL" id="MFD2794991.1"/>
    </source>
</evidence>
<dbReference type="InterPro" id="IPR015500">
    <property type="entry name" value="Peptidase_S8_subtilisin-rel"/>
</dbReference>
<dbReference type="Pfam" id="PF00082">
    <property type="entry name" value="Peptidase_S8"/>
    <property type="match status" value="1"/>
</dbReference>
<feature type="active site" description="Charge relay system" evidence="5">
    <location>
        <position position="238"/>
    </location>
</feature>
<evidence type="ECO:0000256" key="1">
    <source>
        <dbReference type="ARBA" id="ARBA00011073"/>
    </source>
</evidence>
<comment type="similarity">
    <text evidence="1 5 6">Belongs to the peptidase S8 family.</text>
</comment>
<evidence type="ECO:0000256" key="4">
    <source>
        <dbReference type="ARBA" id="ARBA00022825"/>
    </source>
</evidence>
<keyword evidence="2 5" id="KW-0645">Protease</keyword>
<evidence type="ECO:0000259" key="9">
    <source>
        <dbReference type="Pfam" id="PF00082"/>
    </source>
</evidence>